<organism evidence="1 2">
    <name type="scientific">Acidaminococcus intestini (strain RyC-MR95)</name>
    <dbReference type="NCBI Taxonomy" id="568816"/>
    <lineage>
        <taxon>Bacteria</taxon>
        <taxon>Bacillati</taxon>
        <taxon>Bacillota</taxon>
        <taxon>Negativicutes</taxon>
        <taxon>Acidaminococcales</taxon>
        <taxon>Acidaminococcaceae</taxon>
        <taxon>Acidaminococcus</taxon>
    </lineage>
</organism>
<evidence type="ECO:0000313" key="1">
    <source>
        <dbReference type="EMBL" id="AEQ22939.1"/>
    </source>
</evidence>
<dbReference type="AlphaFoldDB" id="G4Q3E3"/>
<keyword evidence="2" id="KW-1185">Reference proteome</keyword>
<dbReference type="EMBL" id="CP003058">
    <property type="protein sequence ID" value="AEQ22939.1"/>
    <property type="molecule type" value="Genomic_DNA"/>
</dbReference>
<sequence length="75" mass="8171">MASFDRSRSLSSMMIWKQRGAFLHFSRGIAQAIDALIKEGPVNLMGTTHKDYFCSPAGTGNDAFSLPGVIFCASR</sequence>
<dbReference type="PATRIC" id="fig|568816.4.peg.1674"/>
<dbReference type="KEGG" id="ain:Acin_1726"/>
<protein>
    <submittedName>
        <fullName evidence="1">Uncharacterized protein</fullName>
    </submittedName>
</protein>
<reference evidence="1 2" key="1">
    <citation type="journal article" date="2011" name="J. Bacteriol.">
        <title>Complete genome sequence of Acidaminococcus intestini RYC-MR95, a Gram-negative bacterium from the phylum Firmicutes.</title>
        <authorList>
            <person name="D'Auria G."/>
            <person name="Galan J.C."/>
            <person name="Rodriguez-Alcayna M."/>
            <person name="Moya A."/>
            <person name="Baquero F."/>
            <person name="Latorre A."/>
        </authorList>
    </citation>
    <scope>NUCLEOTIDE SEQUENCE [LARGE SCALE GENOMIC DNA]</scope>
    <source>
        <strain evidence="1 2">RyC-MR95</strain>
    </source>
</reference>
<dbReference type="InParanoid" id="G4Q3E3"/>
<evidence type="ECO:0000313" key="2">
    <source>
        <dbReference type="Proteomes" id="UP000007093"/>
    </source>
</evidence>
<gene>
    <name evidence="1" type="ordered locus">Acin_1726</name>
</gene>
<dbReference type="Proteomes" id="UP000007093">
    <property type="component" value="Chromosome"/>
</dbReference>
<dbReference type="HOGENOM" id="CLU_2662716_0_0_9"/>
<accession>G4Q3E3</accession>
<proteinExistence type="predicted"/>
<name>G4Q3E3_ACIIR</name>